<dbReference type="InterPro" id="IPR023867">
    <property type="entry name" value="Sulphatase_maturase_rSAM"/>
</dbReference>
<dbReference type="InterPro" id="IPR058240">
    <property type="entry name" value="rSAM_sf"/>
</dbReference>
<dbReference type="SUPFAM" id="SSF102114">
    <property type="entry name" value="Radical SAM enzymes"/>
    <property type="match status" value="1"/>
</dbReference>
<sequence length="544" mass="61163">MRLSTYEIILPLVGADEKPIEGYALLVNGLYGAMDVVPKEDADRLQAGNFAGLSAALRERLMLRGHITRKDEAGELADLKLFSRIYKNVQGRMGVGLVIMPTYDCNFRCPYCFEQHRLKKGQDWLDNTMSDEMIEAVFAALKDYKARGYVVNGCTFYGGEPFLAKNIGVVKKIAGKCREMGLFMGAVTNGYDLEAYLDFMEEYKLGSIQVTVDGTAELNDRRRLHKNGLPTYDRILRNVELALQRGVTVRLRVNVGKENLHGIKDLVDDLKARGFIAKEEERAKEEAELRKTDLKAKTKRGVFSYYFKATTDDAHPEKNISEQDTIDEMMKIGFTAEEAVARQSQYDMIWYRMNNLFKKESYPDFSPAYCGAETGMLVVDPFGKIYTCWDVVGKDDQVTGYVQPGMSRFLWNFNKAKWRTRTVDLMKACQTCPHALICRGGCASRSSNAHGDYFREFCGEVREIFAFVASRVAGREWEKRCAAAAAGEACMDACAGELTLSLAGPASRFTNAERETIMSTTSQKEIFDIVKATAFLPEPAEAEK</sequence>
<dbReference type="PROSITE" id="PS51918">
    <property type="entry name" value="RADICAL_SAM"/>
    <property type="match status" value="1"/>
</dbReference>
<dbReference type="Gene3D" id="3.20.20.70">
    <property type="entry name" value="Aldolase class I"/>
    <property type="match status" value="1"/>
</dbReference>
<evidence type="ECO:0000256" key="1">
    <source>
        <dbReference type="ARBA" id="ARBA00001966"/>
    </source>
</evidence>
<dbReference type="AlphaFoldDB" id="A0A1I2D2X3"/>
<dbReference type="PANTHER" id="PTHR43273:SF8">
    <property type="entry name" value="RADICAL SAM DOMAIN PROTEIN"/>
    <property type="match status" value="1"/>
</dbReference>
<dbReference type="GO" id="GO:0051536">
    <property type="term" value="F:iron-sulfur cluster binding"/>
    <property type="evidence" value="ECO:0007669"/>
    <property type="project" value="UniProtKB-KW"/>
</dbReference>
<evidence type="ECO:0000256" key="2">
    <source>
        <dbReference type="ARBA" id="ARBA00022691"/>
    </source>
</evidence>
<protein>
    <recommendedName>
        <fullName evidence="6">Radical SAM core domain-containing protein</fullName>
    </recommendedName>
</protein>
<dbReference type="GO" id="GO:0046872">
    <property type="term" value="F:metal ion binding"/>
    <property type="evidence" value="ECO:0007669"/>
    <property type="project" value="UniProtKB-KW"/>
</dbReference>
<gene>
    <name evidence="7" type="ORF">SAMN05216245_11639</name>
</gene>
<keyword evidence="3" id="KW-0479">Metal-binding</keyword>
<evidence type="ECO:0000256" key="4">
    <source>
        <dbReference type="ARBA" id="ARBA00023004"/>
    </source>
</evidence>
<dbReference type="PANTHER" id="PTHR43273">
    <property type="entry name" value="ANAEROBIC SULFATASE-MATURATING ENZYME HOMOLOG ASLB-RELATED"/>
    <property type="match status" value="1"/>
</dbReference>
<dbReference type="Pfam" id="PF04055">
    <property type="entry name" value="Radical_SAM"/>
    <property type="match status" value="1"/>
</dbReference>
<feature type="domain" description="Radical SAM core" evidence="6">
    <location>
        <begin position="89"/>
        <end position="317"/>
    </location>
</feature>
<dbReference type="RefSeq" id="WP_093914041.1">
    <property type="nucleotide sequence ID" value="NZ_FONL01000016.1"/>
</dbReference>
<dbReference type="SFLD" id="SFLDS00029">
    <property type="entry name" value="Radical_SAM"/>
    <property type="match status" value="1"/>
</dbReference>
<dbReference type="GO" id="GO:0016491">
    <property type="term" value="F:oxidoreductase activity"/>
    <property type="evidence" value="ECO:0007669"/>
    <property type="project" value="InterPro"/>
</dbReference>
<reference evidence="7 8" key="1">
    <citation type="submission" date="2016-10" db="EMBL/GenBank/DDBJ databases">
        <authorList>
            <person name="de Groot N.N."/>
        </authorList>
    </citation>
    <scope>NUCLEOTIDE SEQUENCE [LARGE SCALE GENOMIC DNA]</scope>
    <source>
        <strain evidence="7 8">DSM 9236</strain>
    </source>
</reference>
<keyword evidence="8" id="KW-1185">Reference proteome</keyword>
<accession>A0A1I2D2X3</accession>
<keyword evidence="2" id="KW-0949">S-adenosyl-L-methionine</keyword>
<dbReference type="SMART" id="SM00729">
    <property type="entry name" value="Elp3"/>
    <property type="match status" value="1"/>
</dbReference>
<evidence type="ECO:0000256" key="3">
    <source>
        <dbReference type="ARBA" id="ARBA00022723"/>
    </source>
</evidence>
<comment type="cofactor">
    <cofactor evidence="1">
        <name>[4Fe-4S] cluster</name>
        <dbReference type="ChEBI" id="CHEBI:49883"/>
    </cofactor>
</comment>
<organism evidence="7 8">
    <name type="scientific">Succiniclasticum ruminis DSM 9236</name>
    <dbReference type="NCBI Taxonomy" id="1123323"/>
    <lineage>
        <taxon>Bacteria</taxon>
        <taxon>Bacillati</taxon>
        <taxon>Bacillota</taxon>
        <taxon>Negativicutes</taxon>
        <taxon>Acidaminococcales</taxon>
        <taxon>Acidaminococcaceae</taxon>
        <taxon>Succiniclasticum</taxon>
    </lineage>
</organism>
<dbReference type="SFLD" id="SFLDG01067">
    <property type="entry name" value="SPASM/twitch_domain_containing"/>
    <property type="match status" value="1"/>
</dbReference>
<dbReference type="InterPro" id="IPR023885">
    <property type="entry name" value="4Fe4S-binding_SPASM_dom"/>
</dbReference>
<dbReference type="UniPathway" id="UPA00782"/>
<keyword evidence="5" id="KW-0411">Iron-sulfur</keyword>
<dbReference type="EMBL" id="FONL01000016">
    <property type="protein sequence ID" value="SFE74835.1"/>
    <property type="molecule type" value="Genomic_DNA"/>
</dbReference>
<evidence type="ECO:0000313" key="7">
    <source>
        <dbReference type="EMBL" id="SFE74835.1"/>
    </source>
</evidence>
<evidence type="ECO:0000256" key="5">
    <source>
        <dbReference type="ARBA" id="ARBA00023014"/>
    </source>
</evidence>
<dbReference type="NCBIfam" id="TIGR04085">
    <property type="entry name" value="rSAM_more_4Fe4S"/>
    <property type="match status" value="1"/>
</dbReference>
<dbReference type="CDD" id="cd01335">
    <property type="entry name" value="Radical_SAM"/>
    <property type="match status" value="1"/>
</dbReference>
<evidence type="ECO:0000259" key="6">
    <source>
        <dbReference type="PROSITE" id="PS51918"/>
    </source>
</evidence>
<keyword evidence="4" id="KW-0408">Iron</keyword>
<dbReference type="InterPro" id="IPR006638">
    <property type="entry name" value="Elp3/MiaA/NifB-like_rSAM"/>
</dbReference>
<dbReference type="OrthoDB" id="9808591at2"/>
<evidence type="ECO:0000313" key="8">
    <source>
        <dbReference type="Proteomes" id="UP000198896"/>
    </source>
</evidence>
<dbReference type="Proteomes" id="UP000198896">
    <property type="component" value="Unassembled WGS sequence"/>
</dbReference>
<dbReference type="STRING" id="1123323.SAMN05216245_11639"/>
<name>A0A1I2D2X3_9FIRM</name>
<proteinExistence type="predicted"/>
<dbReference type="InterPro" id="IPR007197">
    <property type="entry name" value="rSAM"/>
</dbReference>
<dbReference type="InterPro" id="IPR013785">
    <property type="entry name" value="Aldolase_TIM"/>
</dbReference>